<sequence>MRASGLARIGRIGRAKFVPASFTSGHPASDAVHRNGGNPLFDSTHALRAHCVALQTLRAEDPHAPGARSALFAAYTLLVPDSWAPAPLAALQEGLGALPEALRPLHTTTTTSGMEGAKGMGGKNRKQLAWAGAREFAMRFMRERFSEGRYEEDEEAEEDDPVWCVGWPRDTATPWVLWFFKRWDTLRAELARRTLMALLLSFVVAPFRLRTVCTHTTSVRRATVYASRPPTRLDALRGSALPLHPLPPAPLLRAAPPEVASAAFGEGREAITVPTLHGAGGDTAAMLQIQLRTGICSRPPRAMGGKRRNETGKMSRSLIIRRQVALDFDARAHHPRDDTATQTRSPRPARAPRASLHSDKAAPALTLFRDHDDPALRAPNTDIPTPGLHDDDHALLPLPPGIDDPPLIQVLLDLHVPHEDPTSDSRAPFSPAPAHACCSSRACRSAGAWASRRTWRGTARGGRWAASSGTSPQPIELTQEDILEKDARPIVWFERQLPGVSLPPGVAAVGVGGADEEEEDADPYAPAASMSAGAAASPAASTPIDPAATAAYAAARADVEAERAVPFDEVDEDAGPGLDGDGDEDGGSEAGRHLARAALSGVWGSFLDLDFELGSSSWRPAEYDCRRCFDISSTIRHSAF</sequence>
<feature type="compositionally biased region" description="Low complexity" evidence="1">
    <location>
        <begin position="451"/>
        <end position="471"/>
    </location>
</feature>
<feature type="compositionally biased region" description="Basic and acidic residues" evidence="1">
    <location>
        <begin position="328"/>
        <end position="339"/>
    </location>
</feature>
<protein>
    <submittedName>
        <fullName evidence="2">Uncharacterized protein</fullName>
    </submittedName>
</protein>
<evidence type="ECO:0000313" key="3">
    <source>
        <dbReference type="Proteomes" id="UP001221757"/>
    </source>
</evidence>
<feature type="compositionally biased region" description="Acidic residues" evidence="1">
    <location>
        <begin position="568"/>
        <end position="587"/>
    </location>
</feature>
<comment type="caution">
    <text evidence="2">The sequence shown here is derived from an EMBL/GenBank/DDBJ whole genome shotgun (WGS) entry which is preliminary data.</text>
</comment>
<keyword evidence="3" id="KW-1185">Reference proteome</keyword>
<name>A0AAD7DCQ9_MYCRO</name>
<feature type="region of interest" description="Disordered" evidence="1">
    <location>
        <begin position="508"/>
        <end position="529"/>
    </location>
</feature>
<feature type="region of interest" description="Disordered" evidence="1">
    <location>
        <begin position="451"/>
        <end position="477"/>
    </location>
</feature>
<evidence type="ECO:0000313" key="2">
    <source>
        <dbReference type="EMBL" id="KAJ7688590.1"/>
    </source>
</evidence>
<accession>A0AAD7DCQ9</accession>
<dbReference type="Proteomes" id="UP001221757">
    <property type="component" value="Unassembled WGS sequence"/>
</dbReference>
<reference evidence="2" key="1">
    <citation type="submission" date="2023-03" db="EMBL/GenBank/DDBJ databases">
        <title>Massive genome expansion in bonnet fungi (Mycena s.s.) driven by repeated elements and novel gene families across ecological guilds.</title>
        <authorList>
            <consortium name="Lawrence Berkeley National Laboratory"/>
            <person name="Harder C.B."/>
            <person name="Miyauchi S."/>
            <person name="Viragh M."/>
            <person name="Kuo A."/>
            <person name="Thoen E."/>
            <person name="Andreopoulos B."/>
            <person name="Lu D."/>
            <person name="Skrede I."/>
            <person name="Drula E."/>
            <person name="Henrissat B."/>
            <person name="Morin E."/>
            <person name="Kohler A."/>
            <person name="Barry K."/>
            <person name="LaButti K."/>
            <person name="Morin E."/>
            <person name="Salamov A."/>
            <person name="Lipzen A."/>
            <person name="Mereny Z."/>
            <person name="Hegedus B."/>
            <person name="Baldrian P."/>
            <person name="Stursova M."/>
            <person name="Weitz H."/>
            <person name="Taylor A."/>
            <person name="Grigoriev I.V."/>
            <person name="Nagy L.G."/>
            <person name="Martin F."/>
            <person name="Kauserud H."/>
        </authorList>
    </citation>
    <scope>NUCLEOTIDE SEQUENCE</scope>
    <source>
        <strain evidence="2">CBHHK067</strain>
    </source>
</reference>
<evidence type="ECO:0000256" key="1">
    <source>
        <dbReference type="SAM" id="MobiDB-lite"/>
    </source>
</evidence>
<dbReference type="EMBL" id="JARKIE010000078">
    <property type="protein sequence ID" value="KAJ7688590.1"/>
    <property type="molecule type" value="Genomic_DNA"/>
</dbReference>
<dbReference type="AlphaFoldDB" id="A0AAD7DCQ9"/>
<feature type="region of interest" description="Disordered" evidence="1">
    <location>
        <begin position="296"/>
        <end position="400"/>
    </location>
</feature>
<gene>
    <name evidence="2" type="ORF">B0H17DRAFT_1135559</name>
</gene>
<proteinExistence type="predicted"/>
<organism evidence="2 3">
    <name type="scientific">Mycena rosella</name>
    <name type="common">Pink bonnet</name>
    <name type="synonym">Agaricus rosellus</name>
    <dbReference type="NCBI Taxonomy" id="1033263"/>
    <lineage>
        <taxon>Eukaryota</taxon>
        <taxon>Fungi</taxon>
        <taxon>Dikarya</taxon>
        <taxon>Basidiomycota</taxon>
        <taxon>Agaricomycotina</taxon>
        <taxon>Agaricomycetes</taxon>
        <taxon>Agaricomycetidae</taxon>
        <taxon>Agaricales</taxon>
        <taxon>Marasmiineae</taxon>
        <taxon>Mycenaceae</taxon>
        <taxon>Mycena</taxon>
    </lineage>
</organism>
<feature type="region of interest" description="Disordered" evidence="1">
    <location>
        <begin position="563"/>
        <end position="589"/>
    </location>
</feature>